<organism evidence="1 2">
    <name type="scientific">Edhazardia aedis (strain USNM 41457)</name>
    <name type="common">Microsporidian parasite</name>
    <dbReference type="NCBI Taxonomy" id="1003232"/>
    <lineage>
        <taxon>Eukaryota</taxon>
        <taxon>Fungi</taxon>
        <taxon>Fungi incertae sedis</taxon>
        <taxon>Microsporidia</taxon>
        <taxon>Edhazardia</taxon>
    </lineage>
</organism>
<dbReference type="AlphaFoldDB" id="J8ZT91"/>
<dbReference type="EMBL" id="AFBI03000052">
    <property type="protein sequence ID" value="EJW02893.1"/>
    <property type="molecule type" value="Genomic_DNA"/>
</dbReference>
<dbReference type="InParanoid" id="J8ZT91"/>
<comment type="caution">
    <text evidence="1">The sequence shown here is derived from an EMBL/GenBank/DDBJ whole genome shotgun (WGS) entry which is preliminary data.</text>
</comment>
<sequence>MHLFFIILTVFTSNNTKENLLDSFAGQFRSIQPVPDNAIEEKNLSSQLGNSAGVLHEKYSKPASKEIEKETHIYDATNLEFQTEKIIRDYRFSNIESLSKEKFMNIDSGDKGFYGFYVPTECDKTTYGSLEGFQGSNAFKFDTKNQNGSNQTNFSHNVGNFDFFPSDHLNAIEKKNYSNLENSQQQKNKAIGEDHTNLYPSTITLPVDDFSHSPFPNREIDNFQKKGIIDIQNEVPSTNKTLFSENFSSLRSSPTNQFDTDKDACVISGKMVDGRKRKCEKTTDKPFNFSIEDIIGPKKNVIVYQKAIDLMLVSQ</sequence>
<keyword evidence="2" id="KW-1185">Reference proteome</keyword>
<proteinExistence type="predicted"/>
<evidence type="ECO:0000313" key="2">
    <source>
        <dbReference type="Proteomes" id="UP000003163"/>
    </source>
</evidence>
<reference evidence="2" key="2">
    <citation type="submission" date="2015-07" db="EMBL/GenBank/DDBJ databases">
        <title>Contrasting host-pathogen interactions and genome evolution in two generalist and specialist microsporidian pathogens of mosquitoes.</title>
        <authorList>
            <consortium name="The Broad Institute Genomics Platform"/>
            <consortium name="The Broad Institute Genome Sequencing Center for Infectious Disease"/>
            <person name="Cuomo C.A."/>
            <person name="Sanscrainte N.D."/>
            <person name="Goldberg J.M."/>
            <person name="Heiman D."/>
            <person name="Young S."/>
            <person name="Zeng Q."/>
            <person name="Becnel J.J."/>
            <person name="Birren B.W."/>
        </authorList>
    </citation>
    <scope>NUCLEOTIDE SEQUENCE [LARGE SCALE GENOMIC DNA]</scope>
    <source>
        <strain evidence="2">USNM 41457</strain>
    </source>
</reference>
<name>J8ZT91_EDHAE</name>
<protein>
    <submittedName>
        <fullName evidence="1">Uncharacterized protein</fullName>
    </submittedName>
</protein>
<accession>J8ZT91</accession>
<evidence type="ECO:0000313" key="1">
    <source>
        <dbReference type="EMBL" id="EJW02893.1"/>
    </source>
</evidence>
<dbReference type="Proteomes" id="UP000003163">
    <property type="component" value="Unassembled WGS sequence"/>
</dbReference>
<gene>
    <name evidence="1" type="ORF">EDEG_02717</name>
</gene>
<reference evidence="1 2" key="1">
    <citation type="submission" date="2011-08" db="EMBL/GenBank/DDBJ databases">
        <authorList>
            <person name="Liu Z.J."/>
            <person name="Shi F.L."/>
            <person name="Lu J.Q."/>
            <person name="Li M."/>
            <person name="Wang Z.L."/>
        </authorList>
    </citation>
    <scope>NUCLEOTIDE SEQUENCE [LARGE SCALE GENOMIC DNA]</scope>
    <source>
        <strain evidence="1 2">USNM 41457</strain>
    </source>
</reference>
<dbReference type="HOGENOM" id="CLU_882851_0_0_1"/>
<dbReference type="VEuPathDB" id="MicrosporidiaDB:EDEG_02717"/>